<keyword evidence="1" id="KW-1133">Transmembrane helix</keyword>
<sequence length="75" mass="8457">MKLFLIGSVVKIKDLNQPFMIIIGTMVLAIAGWFFPFNLWQKLFFSIGMIGIGMLAYGSSVLFNRLAKKITNRGE</sequence>
<comment type="caution">
    <text evidence="2">The sequence shown here is derived from an EMBL/GenBank/DDBJ whole genome shotgun (WGS) entry which is preliminary data.</text>
</comment>
<feature type="transmembrane region" description="Helical" evidence="1">
    <location>
        <begin position="43"/>
        <end position="63"/>
    </location>
</feature>
<dbReference type="Proteomes" id="UP000220192">
    <property type="component" value="Unassembled WGS sequence"/>
</dbReference>
<feature type="transmembrane region" description="Helical" evidence="1">
    <location>
        <begin position="20"/>
        <end position="37"/>
    </location>
</feature>
<proteinExistence type="predicted"/>
<dbReference type="EMBL" id="NVLX01000019">
    <property type="protein sequence ID" value="PDZ15750.1"/>
    <property type="molecule type" value="Genomic_DNA"/>
</dbReference>
<organism evidence="2 3">
    <name type="scientific">Bacillus anthracis</name>
    <name type="common">anthrax bacterium</name>
    <dbReference type="NCBI Taxonomy" id="1392"/>
    <lineage>
        <taxon>Bacteria</taxon>
        <taxon>Bacillati</taxon>
        <taxon>Bacillota</taxon>
        <taxon>Bacilli</taxon>
        <taxon>Bacillales</taxon>
        <taxon>Bacillaceae</taxon>
        <taxon>Bacillus</taxon>
        <taxon>Bacillus cereus group</taxon>
    </lineage>
</organism>
<protein>
    <submittedName>
        <fullName evidence="2">Uncharacterized protein</fullName>
    </submittedName>
</protein>
<evidence type="ECO:0000313" key="3">
    <source>
        <dbReference type="Proteomes" id="UP000220192"/>
    </source>
</evidence>
<keyword evidence="1" id="KW-0472">Membrane</keyword>
<accession>A0A2A7D752</accession>
<reference evidence="2 3" key="1">
    <citation type="submission" date="2017-09" db="EMBL/GenBank/DDBJ databases">
        <title>Large-scale bioinformatics analysis of Bacillus genomes uncovers conserved roles of natural products in bacterial physiology.</title>
        <authorList>
            <consortium name="Agbiome Team Llc"/>
            <person name="Bleich R.M."/>
            <person name="Grubbs K.J."/>
            <person name="Santa Maria K.C."/>
            <person name="Allen S.E."/>
            <person name="Farag S."/>
            <person name="Shank E.A."/>
            <person name="Bowers A."/>
        </authorList>
    </citation>
    <scope>NUCLEOTIDE SEQUENCE [LARGE SCALE GENOMIC DNA]</scope>
    <source>
        <strain evidence="2 3">AFS095574</strain>
    </source>
</reference>
<evidence type="ECO:0000256" key="1">
    <source>
        <dbReference type="SAM" id="Phobius"/>
    </source>
</evidence>
<dbReference type="AlphaFoldDB" id="A0A2A7D752"/>
<keyword evidence="1" id="KW-0812">Transmembrane</keyword>
<gene>
    <name evidence="2" type="ORF">CON16_18115</name>
</gene>
<name>A0A2A7D752_BACAN</name>
<evidence type="ECO:0000313" key="2">
    <source>
        <dbReference type="EMBL" id="PDZ15750.1"/>
    </source>
</evidence>